<dbReference type="InParanoid" id="A0A667ZTW2"/>
<dbReference type="GeneTree" id="ENSGT00940000167194"/>
<sequence length="100" mass="10946">MCSLTERRDVISDGAMSSGASVLVHCAAGISRSPALAVAYIMYSLGMDLDHAYRFVKERRPSISPNFNFLGQLQHFQGTLSQKATNGSLTIQPLDFGKMY</sequence>
<keyword evidence="8" id="KW-1185">Reference proteome</keyword>
<evidence type="ECO:0000259" key="6">
    <source>
        <dbReference type="PROSITE" id="PS50056"/>
    </source>
</evidence>
<protein>
    <recommendedName>
        <fullName evidence="2">protein-tyrosine-phosphatase</fullName>
        <ecNumber evidence="2">3.1.3.48</ecNumber>
    </recommendedName>
</protein>
<organism evidence="7 8">
    <name type="scientific">Myripristis murdjan</name>
    <name type="common">pinecone soldierfish</name>
    <dbReference type="NCBI Taxonomy" id="586833"/>
    <lineage>
        <taxon>Eukaryota</taxon>
        <taxon>Metazoa</taxon>
        <taxon>Chordata</taxon>
        <taxon>Craniata</taxon>
        <taxon>Vertebrata</taxon>
        <taxon>Euteleostomi</taxon>
        <taxon>Actinopterygii</taxon>
        <taxon>Neopterygii</taxon>
        <taxon>Teleostei</taxon>
        <taxon>Neoteleostei</taxon>
        <taxon>Acanthomorphata</taxon>
        <taxon>Holocentriformes</taxon>
        <taxon>Holocentridae</taxon>
        <taxon>Myripristis</taxon>
    </lineage>
</organism>
<feature type="domain" description="Tyrosine-protein phosphatase" evidence="5">
    <location>
        <begin position="1"/>
        <end position="82"/>
    </location>
</feature>
<dbReference type="PANTHER" id="PTHR10159:SF516">
    <property type="entry name" value="DUAL SPECIFICITY PROTEIN PHOSPHATASE 16-LIKE"/>
    <property type="match status" value="1"/>
</dbReference>
<evidence type="ECO:0000313" key="7">
    <source>
        <dbReference type="Ensembl" id="ENSMMDP00005044322.1"/>
    </source>
</evidence>
<evidence type="ECO:0000259" key="5">
    <source>
        <dbReference type="PROSITE" id="PS50054"/>
    </source>
</evidence>
<dbReference type="Gene3D" id="3.90.190.10">
    <property type="entry name" value="Protein tyrosine phosphatase superfamily"/>
    <property type="match status" value="1"/>
</dbReference>
<dbReference type="InterPro" id="IPR016130">
    <property type="entry name" value="Tyr_Pase_AS"/>
</dbReference>
<evidence type="ECO:0000256" key="4">
    <source>
        <dbReference type="ARBA" id="ARBA00022912"/>
    </source>
</evidence>
<dbReference type="GO" id="GO:0008330">
    <property type="term" value="F:protein tyrosine/threonine phosphatase activity"/>
    <property type="evidence" value="ECO:0007669"/>
    <property type="project" value="TreeGrafter"/>
</dbReference>
<evidence type="ECO:0000313" key="8">
    <source>
        <dbReference type="Proteomes" id="UP000472263"/>
    </source>
</evidence>
<evidence type="ECO:0000256" key="3">
    <source>
        <dbReference type="ARBA" id="ARBA00022801"/>
    </source>
</evidence>
<accession>A0A667ZTW2</accession>
<keyword evidence="3" id="KW-0378">Hydrolase</keyword>
<reference evidence="7" key="3">
    <citation type="submission" date="2025-09" db="UniProtKB">
        <authorList>
            <consortium name="Ensembl"/>
        </authorList>
    </citation>
    <scope>IDENTIFICATION</scope>
</reference>
<dbReference type="Ensembl" id="ENSMMDT00005045205.1">
    <property type="protein sequence ID" value="ENSMMDP00005044322.1"/>
    <property type="gene ID" value="ENSMMDG00005020340.1"/>
</dbReference>
<proteinExistence type="inferred from homology"/>
<dbReference type="InterPro" id="IPR020422">
    <property type="entry name" value="TYR_PHOSPHATASE_DUAL_dom"/>
</dbReference>
<dbReference type="Proteomes" id="UP000472263">
    <property type="component" value="Chromosome 8"/>
</dbReference>
<dbReference type="InterPro" id="IPR000387">
    <property type="entry name" value="Tyr_Pase_dom"/>
</dbReference>
<dbReference type="GO" id="GO:0005737">
    <property type="term" value="C:cytoplasm"/>
    <property type="evidence" value="ECO:0007669"/>
    <property type="project" value="TreeGrafter"/>
</dbReference>
<name>A0A667ZTW2_9TELE</name>
<dbReference type="GO" id="GO:0033550">
    <property type="term" value="F:MAP kinase tyrosine phosphatase activity"/>
    <property type="evidence" value="ECO:0007669"/>
    <property type="project" value="TreeGrafter"/>
</dbReference>
<dbReference type="AlphaFoldDB" id="A0A667ZTW2"/>
<dbReference type="SUPFAM" id="SSF52799">
    <property type="entry name" value="(Phosphotyrosine protein) phosphatases II"/>
    <property type="match status" value="1"/>
</dbReference>
<dbReference type="PROSITE" id="PS00383">
    <property type="entry name" value="TYR_PHOSPHATASE_1"/>
    <property type="match status" value="1"/>
</dbReference>
<dbReference type="SMART" id="SM00195">
    <property type="entry name" value="DSPc"/>
    <property type="match status" value="1"/>
</dbReference>
<dbReference type="InterPro" id="IPR029021">
    <property type="entry name" value="Prot-tyrosine_phosphatase-like"/>
</dbReference>
<evidence type="ECO:0000256" key="2">
    <source>
        <dbReference type="ARBA" id="ARBA00013064"/>
    </source>
</evidence>
<dbReference type="GO" id="GO:0017017">
    <property type="term" value="F:MAP kinase tyrosine/serine/threonine phosphatase activity"/>
    <property type="evidence" value="ECO:0007669"/>
    <property type="project" value="TreeGrafter"/>
</dbReference>
<feature type="domain" description="Tyrosine specific protein phosphatases" evidence="6">
    <location>
        <begin position="1"/>
        <end position="63"/>
    </location>
</feature>
<dbReference type="InterPro" id="IPR000340">
    <property type="entry name" value="Dual-sp_phosphatase_cat-dom"/>
</dbReference>
<evidence type="ECO:0000256" key="1">
    <source>
        <dbReference type="ARBA" id="ARBA00008601"/>
    </source>
</evidence>
<comment type="similarity">
    <text evidence="1">Belongs to the protein-tyrosine phosphatase family. Non-receptor class dual specificity subfamily.</text>
</comment>
<dbReference type="Pfam" id="PF00782">
    <property type="entry name" value="DSPc"/>
    <property type="match status" value="1"/>
</dbReference>
<dbReference type="PROSITE" id="PS50054">
    <property type="entry name" value="TYR_PHOSPHATASE_DUAL"/>
    <property type="match status" value="1"/>
</dbReference>
<reference evidence="7" key="1">
    <citation type="submission" date="2019-06" db="EMBL/GenBank/DDBJ databases">
        <authorList>
            <consortium name="Wellcome Sanger Institute Data Sharing"/>
        </authorList>
    </citation>
    <scope>NUCLEOTIDE SEQUENCE [LARGE SCALE GENOMIC DNA]</scope>
</reference>
<keyword evidence="4" id="KW-0904">Protein phosphatase</keyword>
<dbReference type="PANTHER" id="PTHR10159">
    <property type="entry name" value="DUAL SPECIFICITY PROTEIN PHOSPHATASE"/>
    <property type="match status" value="1"/>
</dbReference>
<dbReference type="EC" id="3.1.3.48" evidence="2"/>
<reference evidence="7" key="2">
    <citation type="submission" date="2025-08" db="UniProtKB">
        <authorList>
            <consortium name="Ensembl"/>
        </authorList>
    </citation>
    <scope>IDENTIFICATION</scope>
</reference>
<dbReference type="GO" id="GO:0043409">
    <property type="term" value="P:negative regulation of MAPK cascade"/>
    <property type="evidence" value="ECO:0007669"/>
    <property type="project" value="TreeGrafter"/>
</dbReference>
<dbReference type="PROSITE" id="PS50056">
    <property type="entry name" value="TYR_PHOSPHATASE_2"/>
    <property type="match status" value="1"/>
</dbReference>